<evidence type="ECO:0000256" key="7">
    <source>
        <dbReference type="ARBA" id="ARBA00022692"/>
    </source>
</evidence>
<dbReference type="GO" id="GO:0005886">
    <property type="term" value="C:plasma membrane"/>
    <property type="evidence" value="ECO:0007669"/>
    <property type="project" value="UniProtKB-SubCell"/>
</dbReference>
<keyword evidence="7 13" id="KW-0812">Transmembrane</keyword>
<dbReference type="GO" id="GO:0000155">
    <property type="term" value="F:phosphorelay sensor kinase activity"/>
    <property type="evidence" value="ECO:0007669"/>
    <property type="project" value="InterPro"/>
</dbReference>
<accession>A0A4D4IZA0</accession>
<organism evidence="16 17">
    <name type="scientific">Gandjariella thermophila</name>
    <dbReference type="NCBI Taxonomy" id="1931992"/>
    <lineage>
        <taxon>Bacteria</taxon>
        <taxon>Bacillati</taxon>
        <taxon>Actinomycetota</taxon>
        <taxon>Actinomycetes</taxon>
        <taxon>Pseudonocardiales</taxon>
        <taxon>Pseudonocardiaceae</taxon>
        <taxon>Gandjariella</taxon>
    </lineage>
</organism>
<evidence type="ECO:0000259" key="15">
    <source>
        <dbReference type="PROSITE" id="PS50885"/>
    </source>
</evidence>
<evidence type="ECO:0000256" key="8">
    <source>
        <dbReference type="ARBA" id="ARBA00022777"/>
    </source>
</evidence>
<dbReference type="CDD" id="cd00082">
    <property type="entry name" value="HisKA"/>
    <property type="match status" value="1"/>
</dbReference>
<dbReference type="InterPro" id="IPR036097">
    <property type="entry name" value="HisK_dim/P_sf"/>
</dbReference>
<dbReference type="Gene3D" id="3.30.565.10">
    <property type="entry name" value="Histidine kinase-like ATPase, C-terminal domain"/>
    <property type="match status" value="1"/>
</dbReference>
<evidence type="ECO:0000256" key="4">
    <source>
        <dbReference type="ARBA" id="ARBA00012438"/>
    </source>
</evidence>
<sequence length="490" mass="51597">MCSSRLARRLFRRWSLRARLLGEQTALLAVVCLIIVVVTEFALHAFLVGQLDRQLHDASQRAQLFAGGPQQPGGGGPAQRRPPIGAPGQGAGTVNARIVDGEVVDAQRLTARGGVVPLAADQATVLARLPVDGRPYTRTLPDLGDFRAMAVTVPDGDVVVTGLPLADVDATMAGLGRVLAAVALAGLAATAGAGALIMRHTLRPLRRLARTASRVVELPLDRGEVALSVRVSERDTDPRTEVGQVGAALNRMLGHVGAALAARHASEMRVRQFVADASHELRTPLAAIRGYAELTRRGRQVVPPDVAHAIGRIESESARMSTLVDDLLLLARLDAGRPLAAEPVDLSRLVLDAVSDAHAAGRDHHWRLDVPEDPVTVVGDEARLHQVLANLLGNARLHTPPGTTVTTGLTTVDGHVRLTVADDGPGMPPELLPEVFERFARGDNSRSHAAGSTGLGLAIVAAVVGAHHGRVGVTSEPGRTVFTVELPVAR</sequence>
<protein>
    <recommendedName>
        <fullName evidence="4">histidine kinase</fullName>
        <ecNumber evidence="4">2.7.13.3</ecNumber>
    </recommendedName>
</protein>
<dbReference type="FunFam" id="1.10.287.130:FF:000001">
    <property type="entry name" value="Two-component sensor histidine kinase"/>
    <property type="match status" value="1"/>
</dbReference>
<evidence type="ECO:0000259" key="14">
    <source>
        <dbReference type="PROSITE" id="PS50109"/>
    </source>
</evidence>
<name>A0A4D4IZA0_9PSEU</name>
<evidence type="ECO:0000256" key="9">
    <source>
        <dbReference type="ARBA" id="ARBA00022989"/>
    </source>
</evidence>
<keyword evidence="10" id="KW-0902">Two-component regulatory system</keyword>
<keyword evidence="8 16" id="KW-0418">Kinase</keyword>
<dbReference type="EMBL" id="BJFL01000004">
    <property type="protein sequence ID" value="GDY29581.1"/>
    <property type="molecule type" value="Genomic_DNA"/>
</dbReference>
<dbReference type="InterPro" id="IPR004358">
    <property type="entry name" value="Sig_transdc_His_kin-like_C"/>
</dbReference>
<keyword evidence="9 13" id="KW-1133">Transmembrane helix</keyword>
<reference evidence="17" key="1">
    <citation type="submission" date="2019-04" db="EMBL/GenBank/DDBJ databases">
        <title>Draft genome sequence of Pseudonocardiaceae bacterium SL3-2-4.</title>
        <authorList>
            <person name="Ningsih F."/>
            <person name="Yokota A."/>
            <person name="Sakai Y."/>
            <person name="Nanatani K."/>
            <person name="Yabe S."/>
            <person name="Oetari A."/>
            <person name="Sjamsuridzal W."/>
        </authorList>
    </citation>
    <scope>NUCLEOTIDE SEQUENCE [LARGE SCALE GENOMIC DNA]</scope>
    <source>
        <strain evidence="17">SL3-2-4</strain>
    </source>
</reference>
<dbReference type="InterPro" id="IPR003661">
    <property type="entry name" value="HisK_dim/P_dom"/>
</dbReference>
<dbReference type="EC" id="2.7.13.3" evidence="4"/>
<dbReference type="SMART" id="SM00304">
    <property type="entry name" value="HAMP"/>
    <property type="match status" value="1"/>
</dbReference>
<feature type="transmembrane region" description="Helical" evidence="13">
    <location>
        <begin position="21"/>
        <end position="47"/>
    </location>
</feature>
<dbReference type="SUPFAM" id="SSF55874">
    <property type="entry name" value="ATPase domain of HSP90 chaperone/DNA topoisomerase II/histidine kinase"/>
    <property type="match status" value="1"/>
</dbReference>
<dbReference type="Proteomes" id="UP000298860">
    <property type="component" value="Unassembled WGS sequence"/>
</dbReference>
<comment type="catalytic activity">
    <reaction evidence="1">
        <text>ATP + protein L-histidine = ADP + protein N-phospho-L-histidine.</text>
        <dbReference type="EC" id="2.7.13.3"/>
    </reaction>
</comment>
<dbReference type="InterPro" id="IPR050428">
    <property type="entry name" value="TCS_sensor_his_kinase"/>
</dbReference>
<dbReference type="GO" id="GO:0005509">
    <property type="term" value="F:calcium ion binding"/>
    <property type="evidence" value="ECO:0007669"/>
    <property type="project" value="UniProtKB-ARBA"/>
</dbReference>
<evidence type="ECO:0000256" key="3">
    <source>
        <dbReference type="ARBA" id="ARBA00004236"/>
    </source>
</evidence>
<dbReference type="PANTHER" id="PTHR45436:SF5">
    <property type="entry name" value="SENSOR HISTIDINE KINASE TRCS"/>
    <property type="match status" value="1"/>
</dbReference>
<evidence type="ECO:0000256" key="2">
    <source>
        <dbReference type="ARBA" id="ARBA00001968"/>
    </source>
</evidence>
<evidence type="ECO:0000256" key="1">
    <source>
        <dbReference type="ARBA" id="ARBA00000085"/>
    </source>
</evidence>
<dbReference type="OrthoDB" id="9786919at2"/>
<evidence type="ECO:0000313" key="17">
    <source>
        <dbReference type="Proteomes" id="UP000298860"/>
    </source>
</evidence>
<dbReference type="AlphaFoldDB" id="A0A4D4IZA0"/>
<keyword evidence="11 13" id="KW-0472">Membrane</keyword>
<dbReference type="SUPFAM" id="SSF47384">
    <property type="entry name" value="Homodimeric domain of signal transducing histidine kinase"/>
    <property type="match status" value="1"/>
</dbReference>
<feature type="transmembrane region" description="Helical" evidence="13">
    <location>
        <begin position="178"/>
        <end position="198"/>
    </location>
</feature>
<keyword evidence="6" id="KW-0808">Transferase</keyword>
<dbReference type="RefSeq" id="WP_137812766.1">
    <property type="nucleotide sequence ID" value="NZ_BJFL01000004.1"/>
</dbReference>
<dbReference type="SMART" id="SM00388">
    <property type="entry name" value="HisKA"/>
    <property type="match status" value="1"/>
</dbReference>
<feature type="domain" description="HAMP" evidence="15">
    <location>
        <begin position="199"/>
        <end position="261"/>
    </location>
</feature>
<dbReference type="CDD" id="cd06225">
    <property type="entry name" value="HAMP"/>
    <property type="match status" value="1"/>
</dbReference>
<dbReference type="PANTHER" id="PTHR45436">
    <property type="entry name" value="SENSOR HISTIDINE KINASE YKOH"/>
    <property type="match status" value="1"/>
</dbReference>
<evidence type="ECO:0000256" key="6">
    <source>
        <dbReference type="ARBA" id="ARBA00022679"/>
    </source>
</evidence>
<dbReference type="PRINTS" id="PR00344">
    <property type="entry name" value="BCTRLSENSOR"/>
</dbReference>
<gene>
    <name evidence="16" type="ORF">GTS_12140</name>
</gene>
<dbReference type="PROSITE" id="PS50109">
    <property type="entry name" value="HIS_KIN"/>
    <property type="match status" value="1"/>
</dbReference>
<evidence type="ECO:0000256" key="13">
    <source>
        <dbReference type="SAM" id="Phobius"/>
    </source>
</evidence>
<dbReference type="Pfam" id="PF00672">
    <property type="entry name" value="HAMP"/>
    <property type="match status" value="1"/>
</dbReference>
<feature type="region of interest" description="Disordered" evidence="12">
    <location>
        <begin position="65"/>
        <end position="91"/>
    </location>
</feature>
<dbReference type="Pfam" id="PF00512">
    <property type="entry name" value="HisKA"/>
    <property type="match status" value="1"/>
</dbReference>
<dbReference type="InterPro" id="IPR003660">
    <property type="entry name" value="HAMP_dom"/>
</dbReference>
<dbReference type="FunFam" id="3.30.565.10:FF:000006">
    <property type="entry name" value="Sensor histidine kinase WalK"/>
    <property type="match status" value="1"/>
</dbReference>
<dbReference type="Gene3D" id="6.10.340.10">
    <property type="match status" value="1"/>
</dbReference>
<dbReference type="Pfam" id="PF02518">
    <property type="entry name" value="HATPase_c"/>
    <property type="match status" value="1"/>
</dbReference>
<evidence type="ECO:0000313" key="16">
    <source>
        <dbReference type="EMBL" id="GDY29581.1"/>
    </source>
</evidence>
<evidence type="ECO:0000256" key="11">
    <source>
        <dbReference type="ARBA" id="ARBA00023136"/>
    </source>
</evidence>
<feature type="domain" description="Histidine kinase" evidence="14">
    <location>
        <begin position="276"/>
        <end position="490"/>
    </location>
</feature>
<evidence type="ECO:0000256" key="5">
    <source>
        <dbReference type="ARBA" id="ARBA00022553"/>
    </source>
</evidence>
<proteinExistence type="predicted"/>
<dbReference type="InterPro" id="IPR036890">
    <property type="entry name" value="HATPase_C_sf"/>
</dbReference>
<keyword evidence="5" id="KW-0597">Phosphoprotein</keyword>
<evidence type="ECO:0000256" key="10">
    <source>
        <dbReference type="ARBA" id="ARBA00023012"/>
    </source>
</evidence>
<comment type="cofactor">
    <cofactor evidence="2">
        <name>a divalent metal cation</name>
        <dbReference type="ChEBI" id="CHEBI:60240"/>
    </cofactor>
</comment>
<comment type="caution">
    <text evidence="16">The sequence shown here is derived from an EMBL/GenBank/DDBJ whole genome shotgun (WGS) entry which is preliminary data.</text>
</comment>
<comment type="subcellular location">
    <subcellularLocation>
        <location evidence="3">Cell membrane</location>
    </subcellularLocation>
</comment>
<dbReference type="SMART" id="SM00387">
    <property type="entry name" value="HATPase_c"/>
    <property type="match status" value="1"/>
</dbReference>
<dbReference type="CDD" id="cd00075">
    <property type="entry name" value="HATPase"/>
    <property type="match status" value="1"/>
</dbReference>
<dbReference type="InterPro" id="IPR005467">
    <property type="entry name" value="His_kinase_dom"/>
</dbReference>
<dbReference type="InterPro" id="IPR003594">
    <property type="entry name" value="HATPase_dom"/>
</dbReference>
<dbReference type="Gene3D" id="1.10.287.130">
    <property type="match status" value="1"/>
</dbReference>
<dbReference type="PROSITE" id="PS50885">
    <property type="entry name" value="HAMP"/>
    <property type="match status" value="1"/>
</dbReference>
<keyword evidence="17" id="KW-1185">Reference proteome</keyword>
<evidence type="ECO:0000256" key="12">
    <source>
        <dbReference type="SAM" id="MobiDB-lite"/>
    </source>
</evidence>